<accession>A0AAU2A7L4</accession>
<dbReference type="EMBL" id="CP108222">
    <property type="protein sequence ID" value="WTT19837.1"/>
    <property type="molecule type" value="Genomic_DNA"/>
</dbReference>
<reference evidence="2" key="1">
    <citation type="submission" date="2022-10" db="EMBL/GenBank/DDBJ databases">
        <title>The complete genomes of actinobacterial strains from the NBC collection.</title>
        <authorList>
            <person name="Joergensen T.S."/>
            <person name="Alvarez Arevalo M."/>
            <person name="Sterndorff E.B."/>
            <person name="Faurdal D."/>
            <person name="Vuksanovic O."/>
            <person name="Mourched A.-S."/>
            <person name="Charusanti P."/>
            <person name="Shaw S."/>
            <person name="Blin K."/>
            <person name="Weber T."/>
        </authorList>
    </citation>
    <scope>NUCLEOTIDE SEQUENCE</scope>
    <source>
        <strain evidence="2">NBC_00093</strain>
    </source>
</reference>
<gene>
    <name evidence="2" type="ORF">OHA22_32085</name>
</gene>
<dbReference type="Pfam" id="PF05431">
    <property type="entry name" value="Toxin_10"/>
    <property type="match status" value="1"/>
</dbReference>
<dbReference type="GO" id="GO:0090729">
    <property type="term" value="F:toxin activity"/>
    <property type="evidence" value="ECO:0007669"/>
    <property type="project" value="InterPro"/>
</dbReference>
<sequence length="447" mass="48307">MITQRYGDLEIAYTTEWNVSPYFHTGVPVREGEWKILGSVFAHTSPSTWAGNVGGLLVRDRSSGQDLLRPPVDFQRVGRFAGDAPWSGLMRAVIWRPVPPAGYVSLGDVVTVHVAIGGAIPVKPDASALGLVCVKKEHAGRAYVRRGELGRLPLQANGSGKALWAVTNPLLPVDDTEEHLLLPTAAFSCGPDTQHAPTAVTWVLDLPAVVDKADYDPDLTLTSYNPPPPRSIVTDRTVTVPYHMVKDDGRTEAWKVANSPFYKIERKRQYDLVRHVDFRGSGGGAISEAIQQGVSQEQGQEFSQNVGISVSATVGVEVSAKPFGMGASAYAEATVSASLELGYASRYSVSAFENKTVSVSYDVPADHAGALWTDTHLLVPLRADGTLVTGQNLKLNSGNYRGRTFPHADGTRIVVARTFSDEEIEAAKEMGIDIKVLTESDVTEIRQ</sequence>
<dbReference type="InterPro" id="IPR008872">
    <property type="entry name" value="Toxin_P42"/>
</dbReference>
<evidence type="ECO:0000259" key="1">
    <source>
        <dbReference type="Pfam" id="PF05431"/>
    </source>
</evidence>
<organism evidence="2">
    <name type="scientific">Streptomyces sp. NBC_00093</name>
    <dbReference type="NCBI Taxonomy" id="2975649"/>
    <lineage>
        <taxon>Bacteria</taxon>
        <taxon>Bacillati</taxon>
        <taxon>Actinomycetota</taxon>
        <taxon>Actinomycetes</taxon>
        <taxon>Kitasatosporales</taxon>
        <taxon>Streptomycetaceae</taxon>
        <taxon>Streptomyces</taxon>
    </lineage>
</organism>
<evidence type="ECO:0000313" key="2">
    <source>
        <dbReference type="EMBL" id="WTT19837.1"/>
    </source>
</evidence>
<protein>
    <recommendedName>
        <fullName evidence="1">Insecticidal crystal toxin domain-containing protein</fullName>
    </recommendedName>
</protein>
<feature type="domain" description="Insecticidal crystal toxin" evidence="1">
    <location>
        <begin position="238"/>
        <end position="387"/>
    </location>
</feature>
<name>A0AAU2A7L4_9ACTN</name>
<dbReference type="AlphaFoldDB" id="A0AAU2A7L4"/>
<proteinExistence type="predicted"/>